<dbReference type="AlphaFoldDB" id="A0AAD3RX39"/>
<reference evidence="1" key="1">
    <citation type="submission" date="2023-05" db="EMBL/GenBank/DDBJ databases">
        <title>Nepenthes gracilis genome sequencing.</title>
        <authorList>
            <person name="Fukushima K."/>
        </authorList>
    </citation>
    <scope>NUCLEOTIDE SEQUENCE</scope>
    <source>
        <strain evidence="1">SING2019-196</strain>
    </source>
</reference>
<dbReference type="EMBL" id="BSYO01000002">
    <property type="protein sequence ID" value="GMH00842.1"/>
    <property type="molecule type" value="Genomic_DNA"/>
</dbReference>
<organism evidence="1 2">
    <name type="scientific">Nepenthes gracilis</name>
    <name type="common">Slender pitcher plant</name>
    <dbReference type="NCBI Taxonomy" id="150966"/>
    <lineage>
        <taxon>Eukaryota</taxon>
        <taxon>Viridiplantae</taxon>
        <taxon>Streptophyta</taxon>
        <taxon>Embryophyta</taxon>
        <taxon>Tracheophyta</taxon>
        <taxon>Spermatophyta</taxon>
        <taxon>Magnoliopsida</taxon>
        <taxon>eudicotyledons</taxon>
        <taxon>Gunneridae</taxon>
        <taxon>Pentapetalae</taxon>
        <taxon>Caryophyllales</taxon>
        <taxon>Nepenthaceae</taxon>
        <taxon>Nepenthes</taxon>
    </lineage>
</organism>
<name>A0AAD3RX39_NEPGR</name>
<accession>A0AAD3RX39</accession>
<dbReference type="Proteomes" id="UP001279734">
    <property type="component" value="Unassembled WGS sequence"/>
</dbReference>
<evidence type="ECO:0000313" key="1">
    <source>
        <dbReference type="EMBL" id="GMH00842.1"/>
    </source>
</evidence>
<keyword evidence="2" id="KW-1185">Reference proteome</keyword>
<protein>
    <submittedName>
        <fullName evidence="1">Uncharacterized protein</fullName>
    </submittedName>
</protein>
<proteinExistence type="predicted"/>
<comment type="caution">
    <text evidence="1">The sequence shown here is derived from an EMBL/GenBank/DDBJ whole genome shotgun (WGS) entry which is preliminary data.</text>
</comment>
<sequence length="148" mass="16138">MDREARLQPFDCSMWLDLVGCCTVQCVDEVSSCVSYVYRTRLRAQVEYGSVLASWDRGEFDNVVTDALVPAGAMVPVAAGIKCFTGSRCCCWNCGTVVSALALLLCGLRPSFRIGCSCGSAMRRWIGFLLHLAVEGAGMMRVSASLWF</sequence>
<evidence type="ECO:0000313" key="2">
    <source>
        <dbReference type="Proteomes" id="UP001279734"/>
    </source>
</evidence>
<gene>
    <name evidence="1" type="ORF">Nepgr_002681</name>
</gene>